<dbReference type="GO" id="GO:0005524">
    <property type="term" value="F:ATP binding"/>
    <property type="evidence" value="ECO:0007669"/>
    <property type="project" value="UniProtKB-KW"/>
</dbReference>
<evidence type="ECO:0000256" key="17">
    <source>
        <dbReference type="SAM" id="Phobius"/>
    </source>
</evidence>
<dbReference type="SUPFAM" id="SSF55931">
    <property type="entry name" value="Glutamine synthetase/guanido kinase"/>
    <property type="match status" value="1"/>
</dbReference>
<evidence type="ECO:0000256" key="1">
    <source>
        <dbReference type="ARBA" id="ARBA00004141"/>
    </source>
</evidence>
<dbReference type="NCBIfam" id="NF004014">
    <property type="entry name" value="PRK05477.1-4"/>
    <property type="match status" value="1"/>
</dbReference>
<dbReference type="PROSITE" id="PS01234">
    <property type="entry name" value="GATB"/>
    <property type="match status" value="1"/>
</dbReference>
<keyword evidence="15" id="KW-0175">Coiled coil</keyword>
<keyword evidence="9 14" id="KW-0648">Protein biosynthesis</keyword>
<dbReference type="Pfam" id="PF00168">
    <property type="entry name" value="C2"/>
    <property type="match status" value="4"/>
</dbReference>
<protein>
    <recommendedName>
        <fullName evidence="14">Glutamyl-tRNA(Gln) amidotransferase subunit B, chloroplastic/mitochondrial</fullName>
        <shortName evidence="14">Glu-AdT subunit B</shortName>
        <ecNumber evidence="14">6.3.5.-</ecNumber>
    </recommendedName>
</protein>
<accession>A0A8K0N7T6</accession>
<feature type="domain" description="C2" evidence="18">
    <location>
        <begin position="390"/>
        <end position="522"/>
    </location>
</feature>
<feature type="transmembrane region" description="Helical" evidence="17">
    <location>
        <begin position="932"/>
        <end position="960"/>
    </location>
</feature>
<evidence type="ECO:0000256" key="8">
    <source>
        <dbReference type="ARBA" id="ARBA00022840"/>
    </source>
</evidence>
<dbReference type="GO" id="GO:0016020">
    <property type="term" value="C:membrane"/>
    <property type="evidence" value="ECO:0007669"/>
    <property type="project" value="UniProtKB-SubCell"/>
</dbReference>
<evidence type="ECO:0000256" key="13">
    <source>
        <dbReference type="ARBA" id="ARBA00047913"/>
    </source>
</evidence>
<dbReference type="FunFam" id="1.10.10.410:FF:000001">
    <property type="entry name" value="Aspartyl/glutamyl-tRNA(Asn/Gln) amidotransferase subunit B"/>
    <property type="match status" value="1"/>
</dbReference>
<evidence type="ECO:0000256" key="10">
    <source>
        <dbReference type="ARBA" id="ARBA00022989"/>
    </source>
</evidence>
<dbReference type="InterPro" id="IPR017958">
    <property type="entry name" value="Gln-tRNA_amidoTrfase_suB_CS"/>
</dbReference>
<dbReference type="EC" id="6.3.5.-" evidence="14"/>
<comment type="function">
    <text evidence="14">Allows the formation of correctly charged Gln-tRNA(Gln) through the transamidation of misacylated Glu-tRNA(Gln) in chloroplasts and mitochondria. The reaction takes place in the presence of glutamine and ATP through an activated gamma-phospho-Glu-tRNA(Gln).</text>
</comment>
<comment type="subcellular location">
    <subcellularLocation>
        <location evidence="1">Membrane</location>
        <topology evidence="1">Multi-pass membrane protein</topology>
    </subcellularLocation>
    <subcellularLocation>
        <location evidence="14">Mitochondrion</location>
    </subcellularLocation>
    <subcellularLocation>
        <location evidence="14">Plastid</location>
        <location evidence="14">Chloroplast</location>
    </subcellularLocation>
</comment>
<evidence type="ECO:0000313" key="20">
    <source>
        <dbReference type="Proteomes" id="UP000797356"/>
    </source>
</evidence>
<dbReference type="OrthoDB" id="67700at2759"/>
<evidence type="ECO:0000256" key="9">
    <source>
        <dbReference type="ARBA" id="ARBA00022917"/>
    </source>
</evidence>
<dbReference type="Gene3D" id="1.10.150.380">
    <property type="entry name" value="GatB domain, N-terminal subdomain"/>
    <property type="match status" value="1"/>
</dbReference>
<dbReference type="PANTHER" id="PTHR31425">
    <property type="entry name" value="PHOSPHORIBOSYLANTHRANILATE TRANSFERASE ISOFORM 1"/>
    <property type="match status" value="1"/>
</dbReference>
<keyword evidence="14" id="KW-0150">Chloroplast</keyword>
<dbReference type="NCBIfam" id="TIGR00133">
    <property type="entry name" value="gatB"/>
    <property type="match status" value="1"/>
</dbReference>
<keyword evidence="14" id="KW-0496">Mitochondrion</keyword>
<feature type="compositionally biased region" description="Basic and acidic residues" evidence="16">
    <location>
        <begin position="152"/>
        <end position="161"/>
    </location>
</feature>
<dbReference type="InterPro" id="IPR035892">
    <property type="entry name" value="C2_domain_sf"/>
</dbReference>
<dbReference type="Pfam" id="PF02637">
    <property type="entry name" value="GatB_Yqey"/>
    <property type="match status" value="1"/>
</dbReference>
<dbReference type="FunFam" id="1.10.150.380:FF:000001">
    <property type="entry name" value="Aspartyl/glutamyl-tRNA(Asn/Gln) amidotransferase subunit B"/>
    <property type="match status" value="1"/>
</dbReference>
<evidence type="ECO:0000256" key="14">
    <source>
        <dbReference type="HAMAP-Rule" id="MF_03147"/>
    </source>
</evidence>
<evidence type="ECO:0000313" key="19">
    <source>
        <dbReference type="EMBL" id="KAG1361458.1"/>
    </source>
</evidence>
<comment type="subunit">
    <text evidence="14">Subunit of the heterotrimeric GatCAB amidotransferase (AdT) complex, composed of A, B and C subunits.</text>
</comment>
<dbReference type="CDD" id="cd08379">
    <property type="entry name" value="C2D_MCTP_PRT_plant"/>
    <property type="match status" value="1"/>
</dbReference>
<comment type="caution">
    <text evidence="19">The sequence shown here is derived from an EMBL/GenBank/DDBJ whole genome shotgun (WGS) entry which is preliminary data.</text>
</comment>
<sequence length="1508" mass="167815">MGKEEKLVVEVVAAHNLMPKDGQGSSSPFVEVEFEHQKRRTSSKAKDMNPVWNERLVFSIFDHDDLPYRAIDVGVYNERGVGPGGRNFLGKVRIPAAGVPAPGEEAVPQLFTLEKRSLFSHIRGEISLKIYRTTGDGAPVAAGNNDKRVAKAKAHVPEKPHTKQAATAVVQPPQPQKPAVPPAGPPDHPAPPDFKPVVLASGSPMGHEPYPGVGLMPVGQDFTLKETRPQLGGGGGGGGARRNKASATYDLVEQMQYLYVRVVRARDLPVTGGGESHAEVKLGNYRGLTRPAGTHYWDRVFAFSKDTIQSSAVEIFIKEKDKEDFIGRLAFDLSEVPRRVPPDSTLAPQWYRMEDRKGEKVKGEVMVSVWFGTQADEAFAEAWHSKAAGVHGDGLASIKSKVYVAPKLWYLRVSVIEAQDLVPGKEGAAAMGRLPDLFARAQVGNQVLRTRSAPVMPNRGPSNPLWNEDLLFVVAEPFDDVLLISIEDRLGPSKDEILGRVVIPVSAIERRMDEKPVASSWATLDRGQPGGPGRFGSRVHLRLSLDGGYHVLDEATAYSSDLRPTAKQLWSPHVGLLELGVLGASGLMPMKVREGKGGTTDAYCVAKYGQKWIRTRTVVDSVSPRWNEQYTWEVFDPCTVITVGVFDNCHIDKNPAQAGGGGPRDSRIGKVRIRLSTLETDRVYTHVYPLLMLHPSGVKKMGELHLAVRFSCANAVNMLHAYIRPLLPKVHYVDPLMVRQVENLRFQATNVVAARLGRAEPPLGREVVEYMLDHGSHLWSMRRSKANFFRLVSVLSGPIAIGRWVDAIRSWRRPVHSFLFVALYVVFALFPELILPTACFTMAGVGLLRYRWRPRHPPHMDTRLSHADAVYADELDEEFDTFPTSRSGELVRMRYDRLRSVAGRVQTVVGDMASQGERVQALLSWRDPRATFLFMLFCLMAAAVFFFVPFRALMVAWGLYVLRPPRFRNRLPSPAMSFFRRLPSTLLVRGWLDKVATQVENLKNQSKQKENLIQTATKKTLEHHKHGYEAIIGIETHVQLSTLTKAFCSCPYLYGSQPNTTICPICMGLPGTLPVLNSKVVEFAVKLGLALNCKLSMNSKFDRKQYFYPDLPKGYQISQFDVPIATKGFIDLDLPVEFGGGHRRFGITRIHMEEDAGKLLHSETGSYSQVDLNRAGVPLLEIVSEPDMRSGVEAAEYAAELLRLVRYLGVSNGNMQEGSLRCDVNISVRPIGQSQFGTKVEIKNMNSFSAMNRAIDYEISRQVLLHREGQSDQIVQETRLWDEAAQKTFTMRKKEGLADYRYFPEPDLPEVVLMKEYIDEIRRSLPELPEAKRRRYEKLGLNMQDVLFLANDNNVADFFDAAVENGAEAKLAANWIMGDIAAYLKNERLTIDEIKLTPKELSELIAFIKNGTISGKIGKEILFELISKGGTVKSLIEEKDLVQIVDPATIGALVDKVLAANPKQLQQYRGGKTKLQGFFAGQVMKESKGKANPMLLNKILTEKLNAGS</sequence>
<evidence type="ECO:0000256" key="6">
    <source>
        <dbReference type="ARBA" id="ARBA00022737"/>
    </source>
</evidence>
<dbReference type="SMART" id="SM00239">
    <property type="entry name" value="C2"/>
    <property type="match status" value="4"/>
</dbReference>
<evidence type="ECO:0000256" key="16">
    <source>
        <dbReference type="SAM" id="MobiDB-lite"/>
    </source>
</evidence>
<comment type="catalytic activity">
    <reaction evidence="12">
        <text>L-aspartyl-tRNA(Asn) + L-glutamine + ATP + H2O = L-asparaginyl-tRNA(Asn) + L-glutamate + ADP + phosphate + 2 H(+)</text>
        <dbReference type="Rhea" id="RHEA:14513"/>
        <dbReference type="Rhea" id="RHEA-COMP:9674"/>
        <dbReference type="Rhea" id="RHEA-COMP:9677"/>
        <dbReference type="ChEBI" id="CHEBI:15377"/>
        <dbReference type="ChEBI" id="CHEBI:15378"/>
        <dbReference type="ChEBI" id="CHEBI:29985"/>
        <dbReference type="ChEBI" id="CHEBI:30616"/>
        <dbReference type="ChEBI" id="CHEBI:43474"/>
        <dbReference type="ChEBI" id="CHEBI:58359"/>
        <dbReference type="ChEBI" id="CHEBI:78515"/>
        <dbReference type="ChEBI" id="CHEBI:78516"/>
        <dbReference type="ChEBI" id="CHEBI:456216"/>
    </reaction>
</comment>
<evidence type="ECO:0000256" key="7">
    <source>
        <dbReference type="ARBA" id="ARBA00022741"/>
    </source>
</evidence>
<evidence type="ECO:0000256" key="2">
    <source>
        <dbReference type="ARBA" id="ARBA00005306"/>
    </source>
</evidence>
<reference evidence="19" key="2">
    <citation type="submission" date="2019-07" db="EMBL/GenBank/DDBJ databases">
        <authorList>
            <person name="Yang Y."/>
            <person name="Bocs S."/>
            <person name="Baudouin L."/>
        </authorList>
    </citation>
    <scope>NUCLEOTIDE SEQUENCE</scope>
    <source>
        <tissue evidence="19">Spear leaf of Hainan Tall coconut</tissue>
    </source>
</reference>
<evidence type="ECO:0000256" key="11">
    <source>
        <dbReference type="ARBA" id="ARBA00023136"/>
    </source>
</evidence>
<dbReference type="GO" id="GO:0030956">
    <property type="term" value="C:glutamyl-tRNA(Gln) amidotransferase complex"/>
    <property type="evidence" value="ECO:0007669"/>
    <property type="project" value="UniProtKB-UniRule"/>
</dbReference>
<gene>
    <name evidence="14" type="primary">GATB</name>
    <name evidence="19" type="ORF">COCNU_09G009210</name>
</gene>
<dbReference type="CDD" id="cd04022">
    <property type="entry name" value="C2A_MCTP_PRT_plant"/>
    <property type="match status" value="1"/>
</dbReference>
<feature type="region of interest" description="Disordered" evidence="16">
    <location>
        <begin position="152"/>
        <end position="205"/>
    </location>
</feature>
<keyword evidence="10 17" id="KW-1133">Transmembrane helix</keyword>
<dbReference type="PROSITE" id="PS50004">
    <property type="entry name" value="C2"/>
    <property type="match status" value="4"/>
</dbReference>
<dbReference type="FunFam" id="2.60.40.150:FF:000090">
    <property type="entry name" value="C2 domain-containing protein"/>
    <property type="match status" value="1"/>
</dbReference>
<evidence type="ECO:0000256" key="15">
    <source>
        <dbReference type="SAM" id="Coils"/>
    </source>
</evidence>
<feature type="coiled-coil region" evidence="15">
    <location>
        <begin position="992"/>
        <end position="1019"/>
    </location>
</feature>
<keyword evidence="4 14" id="KW-0436">Ligase</keyword>
<evidence type="ECO:0000256" key="4">
    <source>
        <dbReference type="ARBA" id="ARBA00022598"/>
    </source>
</evidence>
<proteinExistence type="inferred from homology"/>
<dbReference type="CDD" id="cd04019">
    <property type="entry name" value="C2C_MCTP_PRT_plant"/>
    <property type="match status" value="1"/>
</dbReference>
<evidence type="ECO:0000259" key="18">
    <source>
        <dbReference type="PROSITE" id="PS50004"/>
    </source>
</evidence>
<name>A0A8K0N7T6_COCNU</name>
<dbReference type="HAMAP" id="MF_00121">
    <property type="entry name" value="GatB"/>
    <property type="match status" value="1"/>
</dbReference>
<keyword evidence="11 17" id="KW-0472">Membrane</keyword>
<dbReference type="InterPro" id="IPR013583">
    <property type="entry name" value="MCTP_C"/>
</dbReference>
<evidence type="ECO:0000256" key="5">
    <source>
        <dbReference type="ARBA" id="ARBA00022692"/>
    </source>
</evidence>
<dbReference type="Gene3D" id="2.60.40.150">
    <property type="entry name" value="C2 domain"/>
    <property type="match status" value="4"/>
</dbReference>
<evidence type="ECO:0000256" key="12">
    <source>
        <dbReference type="ARBA" id="ARBA00047380"/>
    </source>
</evidence>
<feature type="domain" description="C2" evidence="18">
    <location>
        <begin position="558"/>
        <end position="688"/>
    </location>
</feature>
<dbReference type="InterPro" id="IPR047259">
    <property type="entry name" value="QUIRKY-like"/>
</dbReference>
<dbReference type="InterPro" id="IPR014746">
    <property type="entry name" value="Gln_synth/guanido_kin_cat_dom"/>
</dbReference>
<keyword evidence="7 14" id="KW-0547">Nucleotide-binding</keyword>
<dbReference type="InterPro" id="IPR000008">
    <property type="entry name" value="C2_dom"/>
</dbReference>
<reference evidence="19" key="1">
    <citation type="journal article" date="2017" name="Gigascience">
        <title>The genome draft of coconut (Cocos nucifera).</title>
        <authorList>
            <person name="Xiao Y."/>
            <person name="Xu P."/>
            <person name="Fan H."/>
            <person name="Baudouin L."/>
            <person name="Xia W."/>
            <person name="Bocs S."/>
            <person name="Xu J."/>
            <person name="Li Q."/>
            <person name="Guo A."/>
            <person name="Zhou L."/>
            <person name="Li J."/>
            <person name="Wu Y."/>
            <person name="Ma Z."/>
            <person name="Armero A."/>
            <person name="Issali A.E."/>
            <person name="Liu N."/>
            <person name="Peng M."/>
            <person name="Yang Y."/>
        </authorList>
    </citation>
    <scope>NUCLEOTIDE SEQUENCE</scope>
    <source>
        <tissue evidence="19">Spear leaf of Hainan Tall coconut</tissue>
    </source>
</reference>
<keyword evidence="5 17" id="KW-0812">Transmembrane</keyword>
<feature type="compositionally biased region" description="Pro residues" evidence="16">
    <location>
        <begin position="172"/>
        <end position="194"/>
    </location>
</feature>
<keyword evidence="6" id="KW-0677">Repeat</keyword>
<dbReference type="NCBIfam" id="NF004012">
    <property type="entry name" value="PRK05477.1-2"/>
    <property type="match status" value="1"/>
</dbReference>
<dbReference type="InterPro" id="IPR023168">
    <property type="entry name" value="GatB_Yqey_C_2"/>
</dbReference>
<dbReference type="SMART" id="SM00845">
    <property type="entry name" value="GatB_Yqey"/>
    <property type="match status" value="1"/>
</dbReference>
<organism evidence="19 20">
    <name type="scientific">Cocos nucifera</name>
    <name type="common">Coconut palm</name>
    <dbReference type="NCBI Taxonomy" id="13894"/>
    <lineage>
        <taxon>Eukaryota</taxon>
        <taxon>Viridiplantae</taxon>
        <taxon>Streptophyta</taxon>
        <taxon>Embryophyta</taxon>
        <taxon>Tracheophyta</taxon>
        <taxon>Spermatophyta</taxon>
        <taxon>Magnoliopsida</taxon>
        <taxon>Liliopsida</taxon>
        <taxon>Arecaceae</taxon>
        <taxon>Arecoideae</taxon>
        <taxon>Cocoseae</taxon>
        <taxon>Attaleinae</taxon>
        <taxon>Cocos</taxon>
    </lineage>
</organism>
<dbReference type="SUPFAM" id="SSF49562">
    <property type="entry name" value="C2 domain (Calcium/lipid-binding domain, CaLB)"/>
    <property type="match status" value="4"/>
</dbReference>
<comment type="similarity">
    <text evidence="2 14">Belongs to the GatB/GatE family. GatB subfamily.</text>
</comment>
<dbReference type="InterPro" id="IPR042114">
    <property type="entry name" value="GatB_C_1"/>
</dbReference>
<feature type="domain" description="C2" evidence="18">
    <location>
        <begin position="1"/>
        <end position="111"/>
    </location>
</feature>
<keyword evidence="14" id="KW-0934">Plastid</keyword>
<dbReference type="Proteomes" id="UP000797356">
    <property type="component" value="Chromosome 9"/>
</dbReference>
<keyword evidence="8 14" id="KW-0067">ATP-binding</keyword>
<dbReference type="GO" id="GO:0050567">
    <property type="term" value="F:glutaminyl-tRNA synthase (glutamine-hydrolyzing) activity"/>
    <property type="evidence" value="ECO:0007669"/>
    <property type="project" value="UniProtKB-UniRule"/>
</dbReference>
<dbReference type="InterPro" id="IPR004413">
    <property type="entry name" value="GatB"/>
</dbReference>
<dbReference type="GO" id="GO:0005739">
    <property type="term" value="C:mitochondrion"/>
    <property type="evidence" value="ECO:0007669"/>
    <property type="project" value="UniProtKB-SubCell"/>
</dbReference>
<dbReference type="InterPro" id="IPR018027">
    <property type="entry name" value="Asn/Gln_amidotransferase"/>
</dbReference>
<dbReference type="InterPro" id="IPR003789">
    <property type="entry name" value="Asn/Gln_tRNA_amidoTrase-B-like"/>
</dbReference>
<dbReference type="Gene3D" id="1.10.10.410">
    <property type="match status" value="1"/>
</dbReference>
<dbReference type="InterPro" id="IPR047257">
    <property type="entry name" value="C2B_MCTP_PRT_plant"/>
</dbReference>
<comment type="similarity">
    <text evidence="3">Belongs to the MCTP family.</text>
</comment>
<dbReference type="InterPro" id="IPR006075">
    <property type="entry name" value="Asn/Gln-tRNA_Trfase_suB/E_cat"/>
</dbReference>
<dbReference type="CDD" id="cd08378">
    <property type="entry name" value="C2B_MCTP_PRT_plant"/>
    <property type="match status" value="1"/>
</dbReference>
<dbReference type="GO" id="GO:0032543">
    <property type="term" value="P:mitochondrial translation"/>
    <property type="evidence" value="ECO:0007669"/>
    <property type="project" value="UniProtKB-UniRule"/>
</dbReference>
<feature type="transmembrane region" description="Helical" evidence="17">
    <location>
        <begin position="817"/>
        <end position="850"/>
    </location>
</feature>
<evidence type="ECO:0000256" key="3">
    <source>
        <dbReference type="ARBA" id="ARBA00007923"/>
    </source>
</evidence>
<dbReference type="EMBL" id="CM017880">
    <property type="protein sequence ID" value="KAG1361458.1"/>
    <property type="molecule type" value="Genomic_DNA"/>
</dbReference>
<keyword evidence="20" id="KW-1185">Reference proteome</keyword>
<dbReference type="InterPro" id="IPR047255">
    <property type="entry name" value="C2D_MCTP_PRT_plant"/>
</dbReference>
<dbReference type="Pfam" id="PF08372">
    <property type="entry name" value="PRT_C"/>
    <property type="match status" value="1"/>
</dbReference>
<dbReference type="GO" id="GO:0070681">
    <property type="term" value="P:glutaminyl-tRNAGln biosynthesis via transamidation"/>
    <property type="evidence" value="ECO:0007669"/>
    <property type="project" value="UniProtKB-UniRule"/>
</dbReference>
<feature type="domain" description="C2" evidence="18">
    <location>
        <begin position="239"/>
        <end position="351"/>
    </location>
</feature>
<dbReference type="SUPFAM" id="SSF89095">
    <property type="entry name" value="GatB/YqeY motif"/>
    <property type="match status" value="1"/>
</dbReference>
<dbReference type="GO" id="GO:0009507">
    <property type="term" value="C:chloroplast"/>
    <property type="evidence" value="ECO:0007669"/>
    <property type="project" value="UniProtKB-SubCell"/>
</dbReference>
<dbReference type="Pfam" id="PF02934">
    <property type="entry name" value="GatB_N"/>
    <property type="match status" value="1"/>
</dbReference>
<dbReference type="InterPro" id="IPR047258">
    <property type="entry name" value="C2C_MCTP_PRT_plant"/>
</dbReference>
<dbReference type="PANTHER" id="PTHR31425:SF48">
    <property type="entry name" value="MULTIPLE C2 DOMAIN AND TRANSMEMBRANE REGION PROTEIN 10"/>
    <property type="match status" value="1"/>
</dbReference>
<comment type="catalytic activity">
    <reaction evidence="13 14">
        <text>L-glutamyl-tRNA(Gln) + L-glutamine + ATP + H2O = L-glutaminyl-tRNA(Gln) + L-glutamate + ADP + phosphate + H(+)</text>
        <dbReference type="Rhea" id="RHEA:17521"/>
        <dbReference type="Rhea" id="RHEA-COMP:9681"/>
        <dbReference type="Rhea" id="RHEA-COMP:9684"/>
        <dbReference type="ChEBI" id="CHEBI:15377"/>
        <dbReference type="ChEBI" id="CHEBI:15378"/>
        <dbReference type="ChEBI" id="CHEBI:29985"/>
        <dbReference type="ChEBI" id="CHEBI:30616"/>
        <dbReference type="ChEBI" id="CHEBI:43474"/>
        <dbReference type="ChEBI" id="CHEBI:58359"/>
        <dbReference type="ChEBI" id="CHEBI:78520"/>
        <dbReference type="ChEBI" id="CHEBI:78521"/>
        <dbReference type="ChEBI" id="CHEBI:456216"/>
    </reaction>
</comment>